<dbReference type="InterPro" id="IPR052965">
    <property type="entry name" value="Pigment-catalase-like"/>
</dbReference>
<protein>
    <submittedName>
        <fullName evidence="2">G9964 protein</fullName>
    </submittedName>
</protein>
<gene>
    <name evidence="2" type="primary">g9964</name>
    <name evidence="2" type="ORF">VP750_LOCUS8967</name>
</gene>
<evidence type="ECO:0000313" key="2">
    <source>
        <dbReference type="EMBL" id="CAL5227061.1"/>
    </source>
</evidence>
<dbReference type="PANTHER" id="PTHR31694:SF26">
    <property type="entry name" value="OS05G0151100 PROTEIN"/>
    <property type="match status" value="1"/>
</dbReference>
<dbReference type="PROSITE" id="PS51257">
    <property type="entry name" value="PROKAR_LIPOPROTEIN"/>
    <property type="match status" value="1"/>
</dbReference>
<sequence>MAFRAALAGACCLGLLLLAGCRAQNLTVTDTDLLNFAMNLECLEAEYYSTAINGYGLNSSTLGNGPPAVGGLKANLSPELIQIATELANDEINHVNDLRAQLGSAAVPCPQMDIGSSFTTIVSKALNIYGFFPYNTDVNFLLGAFLFEDVGVTAFHGAIPAVKDKANLELLAGIAPVEAYHAAILRTLLYQKGLEMVTPYNIRVFDFVQGLSNLRRKAGGGKDQGIVVPPADGRNTSYPFANLVPQDGAGKAFQRTPDEVLAIVYGGNSTQPGAFYPKGLTGAINGTVAAS</sequence>
<dbReference type="EMBL" id="CAXHTA020000017">
    <property type="protein sequence ID" value="CAL5227061.1"/>
    <property type="molecule type" value="Genomic_DNA"/>
</dbReference>
<feature type="signal peptide" evidence="1">
    <location>
        <begin position="1"/>
        <end position="23"/>
    </location>
</feature>
<dbReference type="InterPro" id="IPR009078">
    <property type="entry name" value="Ferritin-like_SF"/>
</dbReference>
<dbReference type="Proteomes" id="UP001497392">
    <property type="component" value="Unassembled WGS sequence"/>
</dbReference>
<keyword evidence="3" id="KW-1185">Reference proteome</keyword>
<evidence type="ECO:0000313" key="3">
    <source>
        <dbReference type="Proteomes" id="UP001497392"/>
    </source>
</evidence>
<dbReference type="PANTHER" id="PTHR31694">
    <property type="entry name" value="DESICCATION-LIKE PROTEIN"/>
    <property type="match status" value="1"/>
</dbReference>
<dbReference type="Pfam" id="PF13668">
    <property type="entry name" value="Ferritin_2"/>
    <property type="match status" value="1"/>
</dbReference>
<name>A0ABP1G440_9CHLO</name>
<feature type="chain" id="PRO_5045510515" evidence="1">
    <location>
        <begin position="24"/>
        <end position="291"/>
    </location>
</feature>
<organism evidence="2 3">
    <name type="scientific">Coccomyxa viridis</name>
    <dbReference type="NCBI Taxonomy" id="1274662"/>
    <lineage>
        <taxon>Eukaryota</taxon>
        <taxon>Viridiplantae</taxon>
        <taxon>Chlorophyta</taxon>
        <taxon>core chlorophytes</taxon>
        <taxon>Trebouxiophyceae</taxon>
        <taxon>Trebouxiophyceae incertae sedis</taxon>
        <taxon>Coccomyxaceae</taxon>
        <taxon>Coccomyxa</taxon>
    </lineage>
</organism>
<keyword evidence="1" id="KW-0732">Signal</keyword>
<reference evidence="2 3" key="1">
    <citation type="submission" date="2024-06" db="EMBL/GenBank/DDBJ databases">
        <authorList>
            <person name="Kraege A."/>
            <person name="Thomma B."/>
        </authorList>
    </citation>
    <scope>NUCLEOTIDE SEQUENCE [LARGE SCALE GENOMIC DNA]</scope>
</reference>
<accession>A0ABP1G440</accession>
<comment type="caution">
    <text evidence="2">The sequence shown here is derived from an EMBL/GenBank/DDBJ whole genome shotgun (WGS) entry which is preliminary data.</text>
</comment>
<evidence type="ECO:0000256" key="1">
    <source>
        <dbReference type="SAM" id="SignalP"/>
    </source>
</evidence>
<dbReference type="SUPFAM" id="SSF47240">
    <property type="entry name" value="Ferritin-like"/>
    <property type="match status" value="1"/>
</dbReference>
<proteinExistence type="predicted"/>